<keyword evidence="2" id="KW-1185">Reference proteome</keyword>
<organism evidence="1 2">
    <name type="scientific">Sphaerobolus stellatus (strain SS14)</name>
    <dbReference type="NCBI Taxonomy" id="990650"/>
    <lineage>
        <taxon>Eukaryota</taxon>
        <taxon>Fungi</taxon>
        <taxon>Dikarya</taxon>
        <taxon>Basidiomycota</taxon>
        <taxon>Agaricomycotina</taxon>
        <taxon>Agaricomycetes</taxon>
        <taxon>Phallomycetidae</taxon>
        <taxon>Geastrales</taxon>
        <taxon>Sphaerobolaceae</taxon>
        <taxon>Sphaerobolus</taxon>
    </lineage>
</organism>
<dbReference type="EMBL" id="KN837207">
    <property type="protein sequence ID" value="KIJ33816.1"/>
    <property type="molecule type" value="Genomic_DNA"/>
</dbReference>
<gene>
    <name evidence="1" type="ORF">M422DRAFT_264106</name>
</gene>
<accession>A0A0C9V925</accession>
<name>A0A0C9V925_SPHS4</name>
<proteinExistence type="predicted"/>
<sequence length="142" mass="15838">MDQQDGGVMQRWWANLKTVDEAATSDVDSELRSPLDATATTVHRPDVQDLISRTLMLRLPLDSMHLDEFSETESRYFGADGFRSRNHGGAHVLSINDGYGGTFIFFLKAASQLQDLETIFVDFNSATDEKALASIRPNTKLI</sequence>
<protein>
    <submittedName>
        <fullName evidence="1">Uncharacterized protein</fullName>
    </submittedName>
</protein>
<evidence type="ECO:0000313" key="1">
    <source>
        <dbReference type="EMBL" id="KIJ33816.1"/>
    </source>
</evidence>
<reference evidence="1 2" key="1">
    <citation type="submission" date="2014-06" db="EMBL/GenBank/DDBJ databases">
        <title>Evolutionary Origins and Diversification of the Mycorrhizal Mutualists.</title>
        <authorList>
            <consortium name="DOE Joint Genome Institute"/>
            <consortium name="Mycorrhizal Genomics Consortium"/>
            <person name="Kohler A."/>
            <person name="Kuo A."/>
            <person name="Nagy L.G."/>
            <person name="Floudas D."/>
            <person name="Copeland A."/>
            <person name="Barry K.W."/>
            <person name="Cichocki N."/>
            <person name="Veneault-Fourrey C."/>
            <person name="LaButti K."/>
            <person name="Lindquist E.A."/>
            <person name="Lipzen A."/>
            <person name="Lundell T."/>
            <person name="Morin E."/>
            <person name="Murat C."/>
            <person name="Riley R."/>
            <person name="Ohm R."/>
            <person name="Sun H."/>
            <person name="Tunlid A."/>
            <person name="Henrissat B."/>
            <person name="Grigoriev I.V."/>
            <person name="Hibbett D.S."/>
            <person name="Martin F."/>
        </authorList>
    </citation>
    <scope>NUCLEOTIDE SEQUENCE [LARGE SCALE GENOMIC DNA]</scope>
    <source>
        <strain evidence="1 2">SS14</strain>
    </source>
</reference>
<dbReference type="HOGENOM" id="CLU_1817026_0_0_1"/>
<dbReference type="Proteomes" id="UP000054279">
    <property type="component" value="Unassembled WGS sequence"/>
</dbReference>
<dbReference type="AlphaFoldDB" id="A0A0C9V925"/>
<evidence type="ECO:0000313" key="2">
    <source>
        <dbReference type="Proteomes" id="UP000054279"/>
    </source>
</evidence>